<dbReference type="GO" id="GO:0060760">
    <property type="term" value="P:positive regulation of response to cytokine stimulus"/>
    <property type="evidence" value="ECO:0007669"/>
    <property type="project" value="Ensembl"/>
</dbReference>
<keyword evidence="3" id="KW-0433">Leucine-rich repeat</keyword>
<evidence type="ECO:0000259" key="11">
    <source>
        <dbReference type="SMART" id="SM00013"/>
    </source>
</evidence>
<dbReference type="InterPro" id="IPR001611">
    <property type="entry name" value="Leu-rich_rpt"/>
</dbReference>
<dbReference type="SMART" id="SM00369">
    <property type="entry name" value="LRR_TYP"/>
    <property type="match status" value="11"/>
</dbReference>
<dbReference type="SUPFAM" id="SSF52058">
    <property type="entry name" value="L domain-like"/>
    <property type="match status" value="1"/>
</dbReference>
<comment type="subcellular location">
    <subcellularLocation>
        <location evidence="1">Cell membrane</location>
    </subcellularLocation>
</comment>
<keyword evidence="2" id="KW-1003">Cell membrane</keyword>
<gene>
    <name evidence="13" type="primary">LRRC70</name>
</gene>
<dbReference type="InterPro" id="IPR003591">
    <property type="entry name" value="Leu-rich_rpt_typical-subtyp"/>
</dbReference>
<feature type="signal peptide" evidence="10">
    <location>
        <begin position="1"/>
        <end position="41"/>
    </location>
</feature>
<evidence type="ECO:0000256" key="9">
    <source>
        <dbReference type="SAM" id="Phobius"/>
    </source>
</evidence>
<evidence type="ECO:0000259" key="12">
    <source>
        <dbReference type="SMART" id="SM00082"/>
    </source>
</evidence>
<feature type="transmembrane region" description="Helical" evidence="9">
    <location>
        <begin position="544"/>
        <end position="564"/>
    </location>
</feature>
<keyword evidence="14" id="KW-1185">Reference proteome</keyword>
<dbReference type="GeneTree" id="ENSGT00940000163637"/>
<evidence type="ECO:0000313" key="13">
    <source>
        <dbReference type="Ensembl" id="ENSSPUP00000023525.1"/>
    </source>
</evidence>
<dbReference type="InterPro" id="IPR050541">
    <property type="entry name" value="LRR_TM_domain-containing"/>
</dbReference>
<evidence type="ECO:0000256" key="1">
    <source>
        <dbReference type="ARBA" id="ARBA00004236"/>
    </source>
</evidence>
<feature type="chain" id="PRO_5034367338" evidence="10">
    <location>
        <begin position="42"/>
        <end position="639"/>
    </location>
</feature>
<dbReference type="PANTHER" id="PTHR24369">
    <property type="entry name" value="ANTIGEN BSP, PUTATIVE-RELATED"/>
    <property type="match status" value="1"/>
</dbReference>
<dbReference type="Proteomes" id="UP000694392">
    <property type="component" value="Unplaced"/>
</dbReference>
<dbReference type="OMA" id="QANYNPW"/>
<reference evidence="13" key="2">
    <citation type="submission" date="2025-09" db="UniProtKB">
        <authorList>
            <consortium name="Ensembl"/>
        </authorList>
    </citation>
    <scope>IDENTIFICATION</scope>
</reference>
<protein>
    <submittedName>
        <fullName evidence="13">Leucine rich repeat containing 70</fullName>
    </submittedName>
</protein>
<evidence type="ECO:0000256" key="8">
    <source>
        <dbReference type="ARBA" id="ARBA00023136"/>
    </source>
</evidence>
<dbReference type="Pfam" id="PF13855">
    <property type="entry name" value="LRR_8"/>
    <property type="match status" value="4"/>
</dbReference>
<accession>A0A8D0HPM0</accession>
<keyword evidence="8 9" id="KW-0472">Membrane</keyword>
<evidence type="ECO:0000256" key="7">
    <source>
        <dbReference type="ARBA" id="ARBA00022989"/>
    </source>
</evidence>
<sequence>MNMKAKCKDMCGLQSSLHYLGVLLHIRNCLLLLLLHEEILGCPSVCQFCSGRQVNCHNLGLSSIPKNLPKSTIFAYLSGNNISHVNPNEFISLQQLAVLDLDNSSVFHVPPKVFVELKKLCYLHLSNNCIKRLDPGIFKGLSNLHCLYLQNNQIAFVPRGLFSDLISVQYLMLQRNRLSILGSGTFLGMINLRTLNLANNKISQISDSAFHHLENLVFLYLEGNNLTYVPSNAFAVFRNLERLSLSHNPIGTVLAFAFKGLTRLEYLSLKSAKIKTINMNGFTGLNNLKQLILSHNDLETVNSNTFTFLDNLMRLQLEKNKIIRIGDNTFEKMGPCLKILNLAFNNLTDLQPKVLKPLTSLAYIQANYNPWNCSCKLLGLWNWIVSSSVSVKIHCQYPPSLRGRPLRYFKWAEFTKCVTIATHLEAVRNVKSVGVHHSTTTLVMAWHKIPKHNTVAEHLENADSKSVGFWRKALTNQFLYGEYAVGNPSQTTTMLTVLPVQIPVHIIPVNLTMEENSVLPPDAASVSLKTSLNCTQQVEKLNQAFDILLAFFVLACAMILFLIYKIIHLRQKLKVTQNSRDNGIEYYSCYQAGGYNVTDLIQSLPQNPSRSSELYQIRLDKQTTLESQAQVIVFEHSVL</sequence>
<evidence type="ECO:0000256" key="5">
    <source>
        <dbReference type="ARBA" id="ARBA00022729"/>
    </source>
</evidence>
<dbReference type="PANTHER" id="PTHR24369:SF216">
    <property type="entry name" value="CD180 MOLECULE"/>
    <property type="match status" value="1"/>
</dbReference>
<feature type="domain" description="LRRNT" evidence="11">
    <location>
        <begin position="41"/>
        <end position="74"/>
    </location>
</feature>
<dbReference type="InterPro" id="IPR000372">
    <property type="entry name" value="LRRNT"/>
</dbReference>
<dbReference type="Ensembl" id="ENSSPUT00000025092.1">
    <property type="protein sequence ID" value="ENSSPUP00000023525.1"/>
    <property type="gene ID" value="ENSSPUG00000018041.1"/>
</dbReference>
<evidence type="ECO:0000256" key="3">
    <source>
        <dbReference type="ARBA" id="ARBA00022614"/>
    </source>
</evidence>
<proteinExistence type="predicted"/>
<keyword evidence="6" id="KW-0677">Repeat</keyword>
<dbReference type="PROSITE" id="PS51450">
    <property type="entry name" value="LRR"/>
    <property type="match status" value="2"/>
</dbReference>
<evidence type="ECO:0000256" key="10">
    <source>
        <dbReference type="SAM" id="SignalP"/>
    </source>
</evidence>
<keyword evidence="4 9" id="KW-0812">Transmembrane</keyword>
<dbReference type="Gene3D" id="3.80.10.10">
    <property type="entry name" value="Ribonuclease Inhibitor"/>
    <property type="match status" value="3"/>
</dbReference>
<dbReference type="SMART" id="SM00082">
    <property type="entry name" value="LRRCT"/>
    <property type="match status" value="1"/>
</dbReference>
<name>A0A8D0HPM0_SPHPU</name>
<evidence type="ECO:0000256" key="2">
    <source>
        <dbReference type="ARBA" id="ARBA00022475"/>
    </source>
</evidence>
<dbReference type="GO" id="GO:0005886">
    <property type="term" value="C:plasma membrane"/>
    <property type="evidence" value="ECO:0007669"/>
    <property type="project" value="UniProtKB-SubCell"/>
</dbReference>
<keyword evidence="7 9" id="KW-1133">Transmembrane helix</keyword>
<evidence type="ECO:0000256" key="6">
    <source>
        <dbReference type="ARBA" id="ARBA00022737"/>
    </source>
</evidence>
<dbReference type="SMART" id="SM00013">
    <property type="entry name" value="LRRNT"/>
    <property type="match status" value="1"/>
</dbReference>
<feature type="domain" description="LRRCT" evidence="12">
    <location>
        <begin position="369"/>
        <end position="418"/>
    </location>
</feature>
<dbReference type="FunFam" id="3.80.10.10:FF:001367">
    <property type="entry name" value="Leucine-rich repeat-containing protein 70"/>
    <property type="match status" value="1"/>
</dbReference>
<keyword evidence="5 10" id="KW-0732">Signal</keyword>
<dbReference type="FunFam" id="3.80.10.10:FF:001438">
    <property type="entry name" value="Uncharacterized protein"/>
    <property type="match status" value="1"/>
</dbReference>
<organism evidence="13 14">
    <name type="scientific">Sphenodon punctatus</name>
    <name type="common">Tuatara</name>
    <name type="synonym">Hatteria punctata</name>
    <dbReference type="NCBI Taxonomy" id="8508"/>
    <lineage>
        <taxon>Eukaryota</taxon>
        <taxon>Metazoa</taxon>
        <taxon>Chordata</taxon>
        <taxon>Craniata</taxon>
        <taxon>Vertebrata</taxon>
        <taxon>Euteleostomi</taxon>
        <taxon>Lepidosauria</taxon>
        <taxon>Sphenodontia</taxon>
        <taxon>Sphenodontidae</taxon>
        <taxon>Sphenodon</taxon>
    </lineage>
</organism>
<evidence type="ECO:0000313" key="14">
    <source>
        <dbReference type="Proteomes" id="UP000694392"/>
    </source>
</evidence>
<evidence type="ECO:0000256" key="4">
    <source>
        <dbReference type="ARBA" id="ARBA00022692"/>
    </source>
</evidence>
<reference evidence="13" key="1">
    <citation type="submission" date="2025-08" db="UniProtKB">
        <authorList>
            <consortium name="Ensembl"/>
        </authorList>
    </citation>
    <scope>IDENTIFICATION</scope>
</reference>
<dbReference type="InterPro" id="IPR032675">
    <property type="entry name" value="LRR_dom_sf"/>
</dbReference>
<dbReference type="InterPro" id="IPR000483">
    <property type="entry name" value="Cys-rich_flank_reg_C"/>
</dbReference>
<dbReference type="AlphaFoldDB" id="A0A8D0HPM0"/>